<keyword evidence="2" id="KW-1185">Reference proteome</keyword>
<protein>
    <submittedName>
        <fullName evidence="1">Ubiquitin-like modifier-activating enzyme 5</fullName>
    </submittedName>
</protein>
<evidence type="ECO:0000313" key="2">
    <source>
        <dbReference type="Proteomes" id="UP001180020"/>
    </source>
</evidence>
<reference evidence="1" key="1">
    <citation type="journal article" date="2023" name="Nat. Commun.">
        <title>Diploid and tetraploid genomes of Acorus and the evolution of monocots.</title>
        <authorList>
            <person name="Ma L."/>
            <person name="Liu K.W."/>
            <person name="Li Z."/>
            <person name="Hsiao Y.Y."/>
            <person name="Qi Y."/>
            <person name="Fu T."/>
            <person name="Tang G.D."/>
            <person name="Zhang D."/>
            <person name="Sun W.H."/>
            <person name="Liu D.K."/>
            <person name="Li Y."/>
            <person name="Chen G.Z."/>
            <person name="Liu X.D."/>
            <person name="Liao X.Y."/>
            <person name="Jiang Y.T."/>
            <person name="Yu X."/>
            <person name="Hao Y."/>
            <person name="Huang J."/>
            <person name="Zhao X.W."/>
            <person name="Ke S."/>
            <person name="Chen Y.Y."/>
            <person name="Wu W.L."/>
            <person name="Hsu J.L."/>
            <person name="Lin Y.F."/>
            <person name="Huang M.D."/>
            <person name="Li C.Y."/>
            <person name="Huang L."/>
            <person name="Wang Z.W."/>
            <person name="Zhao X."/>
            <person name="Zhong W.Y."/>
            <person name="Peng D.H."/>
            <person name="Ahmad S."/>
            <person name="Lan S."/>
            <person name="Zhang J.S."/>
            <person name="Tsai W.C."/>
            <person name="Van de Peer Y."/>
            <person name="Liu Z.J."/>
        </authorList>
    </citation>
    <scope>NUCLEOTIDE SEQUENCE</scope>
    <source>
        <strain evidence="1">CP</strain>
    </source>
</reference>
<dbReference type="EMBL" id="JAUJYO010000010">
    <property type="protein sequence ID" value="KAK1307169.1"/>
    <property type="molecule type" value="Genomic_DNA"/>
</dbReference>
<reference evidence="1" key="2">
    <citation type="submission" date="2023-06" db="EMBL/GenBank/DDBJ databases">
        <authorList>
            <person name="Ma L."/>
            <person name="Liu K.-W."/>
            <person name="Li Z."/>
            <person name="Hsiao Y.-Y."/>
            <person name="Qi Y."/>
            <person name="Fu T."/>
            <person name="Tang G."/>
            <person name="Zhang D."/>
            <person name="Sun W.-H."/>
            <person name="Liu D.-K."/>
            <person name="Li Y."/>
            <person name="Chen G.-Z."/>
            <person name="Liu X.-D."/>
            <person name="Liao X.-Y."/>
            <person name="Jiang Y.-T."/>
            <person name="Yu X."/>
            <person name="Hao Y."/>
            <person name="Huang J."/>
            <person name="Zhao X.-W."/>
            <person name="Ke S."/>
            <person name="Chen Y.-Y."/>
            <person name="Wu W.-L."/>
            <person name="Hsu J.-L."/>
            <person name="Lin Y.-F."/>
            <person name="Huang M.-D."/>
            <person name="Li C.-Y."/>
            <person name="Huang L."/>
            <person name="Wang Z.-W."/>
            <person name="Zhao X."/>
            <person name="Zhong W.-Y."/>
            <person name="Peng D.-H."/>
            <person name="Ahmad S."/>
            <person name="Lan S."/>
            <person name="Zhang J.-S."/>
            <person name="Tsai W.-C."/>
            <person name="Van De Peer Y."/>
            <person name="Liu Z.-J."/>
        </authorList>
    </citation>
    <scope>NUCLEOTIDE SEQUENCE</scope>
    <source>
        <strain evidence="1">CP</strain>
        <tissue evidence="1">Leaves</tissue>
    </source>
</reference>
<name>A0AAV9E1P6_ACOCL</name>
<dbReference type="AlphaFoldDB" id="A0AAV9E1P6"/>
<accession>A0AAV9E1P6</accession>
<sequence>MEEEVKALLEQIESLKRCFPVHHEIADLQCLQRMGIVHNYERIREFSVAIVSHSLNITTVKGFEVFMESLTNKIFRLSENGSGADLLLSCVDNYKARMGLEREIYSIDSMRGFGISAFKGGEAISSVVDDNEVDTSSVSKSTVHIPDGLIHELPKADEFQKLLVFEETIDLSHQRIIFYFDKLWAMVKSSIREWDLVLAKVASIQVRDVTLCITE</sequence>
<organism evidence="1 2">
    <name type="scientific">Acorus calamus</name>
    <name type="common">Sweet flag</name>
    <dbReference type="NCBI Taxonomy" id="4465"/>
    <lineage>
        <taxon>Eukaryota</taxon>
        <taxon>Viridiplantae</taxon>
        <taxon>Streptophyta</taxon>
        <taxon>Embryophyta</taxon>
        <taxon>Tracheophyta</taxon>
        <taxon>Spermatophyta</taxon>
        <taxon>Magnoliopsida</taxon>
        <taxon>Liliopsida</taxon>
        <taxon>Acoraceae</taxon>
        <taxon>Acorus</taxon>
    </lineage>
</organism>
<dbReference type="Proteomes" id="UP001180020">
    <property type="component" value="Unassembled WGS sequence"/>
</dbReference>
<evidence type="ECO:0000313" key="1">
    <source>
        <dbReference type="EMBL" id="KAK1307169.1"/>
    </source>
</evidence>
<proteinExistence type="predicted"/>
<comment type="caution">
    <text evidence="1">The sequence shown here is derived from an EMBL/GenBank/DDBJ whole genome shotgun (WGS) entry which is preliminary data.</text>
</comment>
<gene>
    <name evidence="1" type="ORF">QJS10_CPA10g01604</name>
</gene>